<keyword evidence="2" id="KW-1185">Reference proteome</keyword>
<proteinExistence type="predicted"/>
<dbReference type="AlphaFoldDB" id="A0A7J6GST7"/>
<accession>A0A7J6GST7</accession>
<evidence type="ECO:0000313" key="2">
    <source>
        <dbReference type="Proteomes" id="UP000583929"/>
    </source>
</evidence>
<dbReference type="PANTHER" id="PTHR34836:SF1">
    <property type="entry name" value="OS09G0428600 PROTEIN"/>
    <property type="match status" value="1"/>
</dbReference>
<dbReference type="Proteomes" id="UP000583929">
    <property type="component" value="Unassembled WGS sequence"/>
</dbReference>
<name>A0A7J6GST7_CANSA</name>
<sequence>MVEHEAELQTYGFRDEASPKNRGRPLPNLVVVWGWGSGSGLSSGFGPRLRPGLGSVLGSGSGWTIAEEEEQNYGRKLVGVKVGVVVDYESLVGKMGLRCINMSLSHFYSSHPNYTTRLHIHATDSKKHVIGAATAGT</sequence>
<reference evidence="1 2" key="1">
    <citation type="journal article" date="2020" name="bioRxiv">
        <title>Sequence and annotation of 42 cannabis genomes reveals extensive copy number variation in cannabinoid synthesis and pathogen resistance genes.</title>
        <authorList>
            <person name="Mckernan K.J."/>
            <person name="Helbert Y."/>
            <person name="Kane L.T."/>
            <person name="Ebling H."/>
            <person name="Zhang L."/>
            <person name="Liu B."/>
            <person name="Eaton Z."/>
            <person name="Mclaughlin S."/>
            <person name="Kingan S."/>
            <person name="Baybayan P."/>
            <person name="Concepcion G."/>
            <person name="Jordan M."/>
            <person name="Riva A."/>
            <person name="Barbazuk W."/>
            <person name="Harkins T."/>
        </authorList>
    </citation>
    <scope>NUCLEOTIDE SEQUENCE [LARGE SCALE GENOMIC DNA]</scope>
    <source>
        <strain evidence="2">cv. Jamaican Lion 4</strain>
        <tissue evidence="1">Leaf</tissue>
    </source>
</reference>
<comment type="caution">
    <text evidence="1">The sequence shown here is derived from an EMBL/GenBank/DDBJ whole genome shotgun (WGS) entry which is preliminary data.</text>
</comment>
<dbReference type="InterPro" id="IPR015683">
    <property type="entry name" value="Ionotropic_Glu_rcpt"/>
</dbReference>
<evidence type="ECO:0000313" key="1">
    <source>
        <dbReference type="EMBL" id="KAF4385440.1"/>
    </source>
</evidence>
<organism evidence="1 2">
    <name type="scientific">Cannabis sativa</name>
    <name type="common">Hemp</name>
    <name type="synonym">Marijuana</name>
    <dbReference type="NCBI Taxonomy" id="3483"/>
    <lineage>
        <taxon>Eukaryota</taxon>
        <taxon>Viridiplantae</taxon>
        <taxon>Streptophyta</taxon>
        <taxon>Embryophyta</taxon>
        <taxon>Tracheophyta</taxon>
        <taxon>Spermatophyta</taxon>
        <taxon>Magnoliopsida</taxon>
        <taxon>eudicotyledons</taxon>
        <taxon>Gunneridae</taxon>
        <taxon>Pentapetalae</taxon>
        <taxon>rosids</taxon>
        <taxon>fabids</taxon>
        <taxon>Rosales</taxon>
        <taxon>Cannabaceae</taxon>
        <taxon>Cannabis</taxon>
    </lineage>
</organism>
<protein>
    <submittedName>
        <fullName evidence="1">Uncharacterized protein</fullName>
    </submittedName>
</protein>
<dbReference type="EMBL" id="JAATIQ010000085">
    <property type="protein sequence ID" value="KAF4385440.1"/>
    <property type="molecule type" value="Genomic_DNA"/>
</dbReference>
<dbReference type="PANTHER" id="PTHR34836">
    <property type="entry name" value="OS06G0188250 PROTEIN"/>
    <property type="match status" value="1"/>
</dbReference>
<gene>
    <name evidence="1" type="ORF">G4B88_005772</name>
</gene>